<protein>
    <submittedName>
        <fullName evidence="3">Probable LRR receptor-like serine/threonine-protein kinase At3g47570</fullName>
    </submittedName>
</protein>
<proteinExistence type="predicted"/>
<accession>A0A8B9AKK9</accession>
<dbReference type="GO" id="GO:0005524">
    <property type="term" value="F:ATP binding"/>
    <property type="evidence" value="ECO:0007669"/>
    <property type="project" value="InterPro"/>
</dbReference>
<dbReference type="InterPro" id="IPR000719">
    <property type="entry name" value="Prot_kinase_dom"/>
</dbReference>
<organism evidence="2 3">
    <name type="scientific">Phoenix dactylifera</name>
    <name type="common">Date palm</name>
    <dbReference type="NCBI Taxonomy" id="42345"/>
    <lineage>
        <taxon>Eukaryota</taxon>
        <taxon>Viridiplantae</taxon>
        <taxon>Streptophyta</taxon>
        <taxon>Embryophyta</taxon>
        <taxon>Tracheophyta</taxon>
        <taxon>Spermatophyta</taxon>
        <taxon>Magnoliopsida</taxon>
        <taxon>Liliopsida</taxon>
        <taxon>Arecaceae</taxon>
        <taxon>Coryphoideae</taxon>
        <taxon>Phoeniceae</taxon>
        <taxon>Phoenix</taxon>
    </lineage>
</organism>
<dbReference type="SUPFAM" id="SSF56112">
    <property type="entry name" value="Protein kinase-like (PK-like)"/>
    <property type="match status" value="1"/>
</dbReference>
<dbReference type="GO" id="GO:0004672">
    <property type="term" value="F:protein kinase activity"/>
    <property type="evidence" value="ECO:0007669"/>
    <property type="project" value="InterPro"/>
</dbReference>
<dbReference type="GeneID" id="120112179"/>
<dbReference type="InterPro" id="IPR008271">
    <property type="entry name" value="Ser/Thr_kinase_AS"/>
</dbReference>
<dbReference type="InterPro" id="IPR011009">
    <property type="entry name" value="Kinase-like_dom_sf"/>
</dbReference>
<evidence type="ECO:0000259" key="1">
    <source>
        <dbReference type="PROSITE" id="PS50011"/>
    </source>
</evidence>
<dbReference type="RefSeq" id="XP_038986875.1">
    <property type="nucleotide sequence ID" value="XM_039130947.1"/>
</dbReference>
<dbReference type="Proteomes" id="UP000228380">
    <property type="component" value="Chromosome 1"/>
</dbReference>
<evidence type="ECO:0000313" key="3">
    <source>
        <dbReference type="RefSeq" id="XP_038986875.1"/>
    </source>
</evidence>
<reference evidence="3" key="2">
    <citation type="submission" date="2025-08" db="UniProtKB">
        <authorList>
            <consortium name="RefSeq"/>
        </authorList>
    </citation>
    <scope>IDENTIFICATION</scope>
    <source>
        <tissue evidence="3">Young leaves</tissue>
    </source>
</reference>
<dbReference type="Pfam" id="PF00069">
    <property type="entry name" value="Pkinase"/>
    <property type="match status" value="1"/>
</dbReference>
<reference evidence="2" key="1">
    <citation type="journal article" date="2019" name="Nat. Commun.">
        <title>Genome-wide association mapping of date palm fruit traits.</title>
        <authorList>
            <person name="Hazzouri K.M."/>
            <person name="Gros-Balthazard M."/>
            <person name="Flowers J.M."/>
            <person name="Copetti D."/>
            <person name="Lemansour A."/>
            <person name="Lebrun M."/>
            <person name="Masmoudi K."/>
            <person name="Ferrand S."/>
            <person name="Dhar M.I."/>
            <person name="Fresquez Z.A."/>
            <person name="Rosas U."/>
            <person name="Zhang J."/>
            <person name="Talag J."/>
            <person name="Lee S."/>
            <person name="Kudrna D."/>
            <person name="Powell R.F."/>
            <person name="Leitch I.J."/>
            <person name="Krueger R.R."/>
            <person name="Wing R.A."/>
            <person name="Amiri K.M.A."/>
            <person name="Purugganan M.D."/>
        </authorList>
    </citation>
    <scope>NUCLEOTIDE SEQUENCE [LARGE SCALE GENOMIC DNA]</scope>
    <source>
        <strain evidence="2">cv. Khalas</strain>
    </source>
</reference>
<dbReference type="AlphaFoldDB" id="A0A8B9AKK9"/>
<dbReference type="InterPro" id="IPR051564">
    <property type="entry name" value="LRR_receptor-like_kinase"/>
</dbReference>
<dbReference type="PANTHER" id="PTHR48055:SF55">
    <property type="entry name" value="PROTEIN KINASE DOMAIN-CONTAINING PROTEIN"/>
    <property type="match status" value="1"/>
</dbReference>
<dbReference type="PANTHER" id="PTHR48055">
    <property type="entry name" value="LEUCINE-RICH REPEAT RECEPTOR PROTEIN KINASE EMS1"/>
    <property type="match status" value="1"/>
</dbReference>
<gene>
    <name evidence="3" type="primary">LOC120112179</name>
</gene>
<evidence type="ECO:0000313" key="2">
    <source>
        <dbReference type="Proteomes" id="UP000228380"/>
    </source>
</evidence>
<keyword evidence="2" id="KW-1185">Reference proteome</keyword>
<dbReference type="Gene3D" id="1.10.510.10">
    <property type="entry name" value="Transferase(Phosphotransferase) domain 1"/>
    <property type="match status" value="2"/>
</dbReference>
<name>A0A8B9AKK9_PHODC</name>
<dbReference type="OrthoDB" id="676979at2759"/>
<dbReference type="GO" id="GO:0016020">
    <property type="term" value="C:membrane"/>
    <property type="evidence" value="ECO:0007669"/>
    <property type="project" value="TreeGrafter"/>
</dbReference>
<feature type="domain" description="Protein kinase" evidence="1">
    <location>
        <begin position="1"/>
        <end position="125"/>
    </location>
</feature>
<sequence length="125" mass="13854">MTSCSMIDVRGHDFKALVFEFIPNGSLDKWLHPELDGHHHSESLSLLQRLNIAIGVADAIDYLHNNCQPPIVHCDLKPSNVLLDNEMIAHLGTLVSTSGDVYSYGILLLETLTGKRPVDDMFKDG</sequence>
<dbReference type="KEGG" id="pda:120112179"/>
<dbReference type="PROSITE" id="PS50011">
    <property type="entry name" value="PROTEIN_KINASE_DOM"/>
    <property type="match status" value="1"/>
</dbReference>
<dbReference type="PROSITE" id="PS00108">
    <property type="entry name" value="PROTEIN_KINASE_ST"/>
    <property type="match status" value="1"/>
</dbReference>